<accession>A0A084Y0W8</accession>
<name>A0A084Y0W8_9PROT</name>
<dbReference type="AlphaFoldDB" id="A0A084Y0W8"/>
<dbReference type="EMBL" id="JDSS02000021">
    <property type="protein sequence ID" value="KFB68362.1"/>
    <property type="molecule type" value="Genomic_DNA"/>
</dbReference>
<keyword evidence="1" id="KW-1133">Transmembrane helix</keyword>
<evidence type="ECO:0008006" key="4">
    <source>
        <dbReference type="Google" id="ProtNLM"/>
    </source>
</evidence>
<organism evidence="2 3">
    <name type="scientific">Candidatus Accumulibacter vicinus</name>
    <dbReference type="NCBI Taxonomy" id="2954382"/>
    <lineage>
        <taxon>Bacteria</taxon>
        <taxon>Pseudomonadati</taxon>
        <taxon>Pseudomonadota</taxon>
        <taxon>Betaproteobacteria</taxon>
        <taxon>Candidatus Accumulibacter</taxon>
    </lineage>
</organism>
<evidence type="ECO:0000313" key="3">
    <source>
        <dbReference type="Proteomes" id="UP000019812"/>
    </source>
</evidence>
<sequence>MNDVVVNPQQQPKGGLFRTIRTVAWGLLGIRGHKPYAHDAPPLSPLKLLITALAFMLVFVLALVSVAIYISRH</sequence>
<gene>
    <name evidence="2" type="ORF">CAPSK01_002216</name>
</gene>
<keyword evidence="1" id="KW-0472">Membrane</keyword>
<reference evidence="2 3" key="1">
    <citation type="submission" date="2014-07" db="EMBL/GenBank/DDBJ databases">
        <title>Expanding our view of genomic diversity in Candidatus Accumulibacter clades.</title>
        <authorList>
            <person name="Skennerton C.T."/>
            <person name="Barr J.J."/>
            <person name="Slater F.R."/>
            <person name="Bond P.L."/>
            <person name="Tyson G.W."/>
        </authorList>
    </citation>
    <scope>NUCLEOTIDE SEQUENCE [LARGE SCALE GENOMIC DNA]</scope>
    <source>
        <strain evidence="3">SK-01</strain>
    </source>
</reference>
<keyword evidence="1" id="KW-0812">Transmembrane</keyword>
<feature type="transmembrane region" description="Helical" evidence="1">
    <location>
        <begin position="48"/>
        <end position="70"/>
    </location>
</feature>
<dbReference type="RefSeq" id="WP_034925851.1">
    <property type="nucleotide sequence ID" value="NZ_JDSS02000021.1"/>
</dbReference>
<evidence type="ECO:0000256" key="1">
    <source>
        <dbReference type="SAM" id="Phobius"/>
    </source>
</evidence>
<proteinExistence type="predicted"/>
<dbReference type="InterPro" id="IPR021344">
    <property type="entry name" value="DUF2970"/>
</dbReference>
<dbReference type="STRING" id="1457154.CAPSK01_002216"/>
<protein>
    <recommendedName>
        <fullName evidence="4">DUF2970 domain-containing protein</fullName>
    </recommendedName>
</protein>
<comment type="caution">
    <text evidence="2">The sequence shown here is derived from an EMBL/GenBank/DDBJ whole genome shotgun (WGS) entry which is preliminary data.</text>
</comment>
<dbReference type="Pfam" id="PF11174">
    <property type="entry name" value="DUF2970"/>
    <property type="match status" value="1"/>
</dbReference>
<dbReference type="Proteomes" id="UP000019812">
    <property type="component" value="Unassembled WGS sequence"/>
</dbReference>
<evidence type="ECO:0000313" key="2">
    <source>
        <dbReference type="EMBL" id="KFB68362.1"/>
    </source>
</evidence>